<dbReference type="InterPro" id="IPR049453">
    <property type="entry name" value="Memb_transporter_dom"/>
</dbReference>
<feature type="compositionally biased region" description="Polar residues" evidence="5">
    <location>
        <begin position="1"/>
        <end position="20"/>
    </location>
</feature>
<name>A0A1X2IK50_9FUNG</name>
<feature type="domain" description="DUF2421" evidence="7">
    <location>
        <begin position="1074"/>
        <end position="1174"/>
    </location>
</feature>
<comment type="subcellular location">
    <subcellularLocation>
        <location evidence="1">Membrane</location>
        <topology evidence="1">Multi-pass membrane protein</topology>
    </subcellularLocation>
</comment>
<dbReference type="OrthoDB" id="68611at2759"/>
<feature type="transmembrane region" description="Helical" evidence="6">
    <location>
        <begin position="999"/>
        <end position="1020"/>
    </location>
</feature>
<dbReference type="Pfam" id="PF13515">
    <property type="entry name" value="FUSC_2"/>
    <property type="match status" value="1"/>
</dbReference>
<feature type="transmembrane region" description="Helical" evidence="6">
    <location>
        <begin position="321"/>
        <end position="340"/>
    </location>
</feature>
<feature type="transmembrane region" description="Helical" evidence="6">
    <location>
        <begin position="791"/>
        <end position="813"/>
    </location>
</feature>
<evidence type="ECO:0000256" key="5">
    <source>
        <dbReference type="SAM" id="MobiDB-lite"/>
    </source>
</evidence>
<feature type="transmembrane region" description="Helical" evidence="6">
    <location>
        <begin position="380"/>
        <end position="398"/>
    </location>
</feature>
<feature type="compositionally biased region" description="Low complexity" evidence="5">
    <location>
        <begin position="710"/>
        <end position="731"/>
    </location>
</feature>
<accession>A0A1X2IK50</accession>
<keyword evidence="2 6" id="KW-0812">Transmembrane</keyword>
<gene>
    <name evidence="9" type="ORF">BCR42DRAFT_242647</name>
</gene>
<keyword evidence="10" id="KW-1185">Reference proteome</keyword>
<evidence type="ECO:0000313" key="10">
    <source>
        <dbReference type="Proteomes" id="UP000193560"/>
    </source>
</evidence>
<feature type="transmembrane region" description="Helical" evidence="6">
    <location>
        <begin position="919"/>
        <end position="939"/>
    </location>
</feature>
<feature type="domain" description="Integral membrane bound transporter" evidence="8">
    <location>
        <begin position="890"/>
        <end position="1015"/>
    </location>
</feature>
<comment type="caution">
    <text evidence="9">The sequence shown here is derived from an EMBL/GenBank/DDBJ whole genome shotgun (WGS) entry which is preliminary data.</text>
</comment>
<feature type="transmembrane region" description="Helical" evidence="6">
    <location>
        <begin position="752"/>
        <end position="771"/>
    </location>
</feature>
<dbReference type="InterPro" id="IPR018820">
    <property type="entry name" value="BRE4-related_DUF2421"/>
</dbReference>
<dbReference type="EMBL" id="MCGE01000009">
    <property type="protein sequence ID" value="ORZ17924.1"/>
    <property type="molecule type" value="Genomic_DNA"/>
</dbReference>
<organism evidence="9 10">
    <name type="scientific">Absidia repens</name>
    <dbReference type="NCBI Taxonomy" id="90262"/>
    <lineage>
        <taxon>Eukaryota</taxon>
        <taxon>Fungi</taxon>
        <taxon>Fungi incertae sedis</taxon>
        <taxon>Mucoromycota</taxon>
        <taxon>Mucoromycotina</taxon>
        <taxon>Mucoromycetes</taxon>
        <taxon>Mucorales</taxon>
        <taxon>Cunninghamellaceae</taxon>
        <taxon>Absidia</taxon>
    </lineage>
</organism>
<dbReference type="AlphaFoldDB" id="A0A1X2IK50"/>
<evidence type="ECO:0000259" key="7">
    <source>
        <dbReference type="Pfam" id="PF10334"/>
    </source>
</evidence>
<feature type="transmembrane region" description="Helical" evidence="6">
    <location>
        <begin position="418"/>
        <end position="436"/>
    </location>
</feature>
<feature type="transmembrane region" description="Helical" evidence="6">
    <location>
        <begin position="352"/>
        <end position="373"/>
    </location>
</feature>
<dbReference type="PANTHER" id="PTHR47804">
    <property type="entry name" value="60S RIBOSOMAL PROTEIN L19"/>
    <property type="match status" value="1"/>
</dbReference>
<evidence type="ECO:0000259" key="8">
    <source>
        <dbReference type="Pfam" id="PF13515"/>
    </source>
</evidence>
<evidence type="ECO:0000256" key="1">
    <source>
        <dbReference type="ARBA" id="ARBA00004141"/>
    </source>
</evidence>
<sequence>MQSQWSNNNNGDDDTCQLTGTPADEPTGPTVITSPRISRTPMTTVTCASSTHSIPINVILPSLSLLDAHNSVGSLSPTTRFFQQPWLSPATEQGSMDIQQQQQQQQQPAFLSPQPFCSSYYGSLGSTSYKSPSCASSYFDFSHVDVVMDDGSRQKRTVSLSTVPRFPSIPSLLSPRAGVNETTKLLASPTSYDDRQHQQQHQLYYITTAQQQLTKSKIRGLVGEDSDDDDEGSGRLDSIQSNPMYTWLRSLFTLTTKQQQVLKCSLAYVLGSLFTFVPVLHDWINNGDSSGRNQVASHMAATVTVFFNPAKSVGGMIEAAGLGWIMTLAALSVCLASLWTTEYLMDTQHQFYLSYGITLFGWLLASTLFLAFLKAQYARRPSVGTASSLAFILLFPILVREHTLEGSEYGRQKIQDNFAIVAIGTAISAVVCVLIWPQTATKKFNSNMIDSLSSLRVLLKLLTKTFLLDTDLPDFKANEPLTKAIKTHNASFTALQSSLREARLEWWWWLRWDDNDEDGHECMVKSMQRLTLHIGGLRKSCGLQFDRIQQTTTATAEENDPAASAEENDPHVTYNIKADNHRRTFERTLKRERSMTPSDIMTMNTTFNDNISNSTMATAKQPNHDNNSNDDDDGLVVFLRTVGPPMKSLAFTCKQTILHLQNHISPRSSNTSSPSFATLRRNLELALETFEQSQQKALLRLYRRHRRRSSTNANKTTAKTTTATATTSSTTRRPSTLDPTPSAVQTQLLAHLPADDLFLVYFFVFCLIAFAKELRTLMTCMEQSFEQRKKAMSLTSLVFRSIMLFQWFVTAAFRSSSSSSSSSLRPHSNNKYAVDTLHTPTPRYFIHYLRMHLWEFFSWFRKHQVRYAIKAGLTALLLASFAFLPSTRDYFQTYRMEWTLITTMAVMTPTVGGTNFNAVLRVGATIIGVATGGLIYHLFSGFHVIWLVMLTWLISIPCFWLILYEPKYGKFGQFTLLAYNLVILYEYNHPELNVFDLAYQRFVAVSLGVVIGLMVTTYIWPYAARKSVRFGLSDLLLGFSWQYSQMNNSNGINDHGDENNDEVTLTIPKQQQPEKEDTALLDLQQQLHHLSALLNHTPNEPRLKGRFPFETYQVMLRTCQSILDNLVMMQMVTHQPIMMIKDSNAQWTDMVGNVVLYFYVLASALQLKTPLPLIFLLQIWLENNCWTAYNAPPRPPRPPHLMLLKRRYHICMTMHPPPQLRTWLIMRMSF</sequence>
<dbReference type="PANTHER" id="PTHR47804:SF1">
    <property type="entry name" value="DUF2421 DOMAIN-CONTAINING PROTEIN"/>
    <property type="match status" value="1"/>
</dbReference>
<dbReference type="Proteomes" id="UP000193560">
    <property type="component" value="Unassembled WGS sequence"/>
</dbReference>
<evidence type="ECO:0000313" key="9">
    <source>
        <dbReference type="EMBL" id="ORZ17924.1"/>
    </source>
</evidence>
<dbReference type="STRING" id="90262.A0A1X2IK50"/>
<dbReference type="InterPro" id="IPR052430">
    <property type="entry name" value="IVT-Associated"/>
</dbReference>
<protein>
    <submittedName>
        <fullName evidence="9">Fusaric acid resistance protein-like-domain-containing protein</fullName>
    </submittedName>
</protein>
<proteinExistence type="predicted"/>
<feature type="transmembrane region" description="Helical" evidence="6">
    <location>
        <begin position="265"/>
        <end position="284"/>
    </location>
</feature>
<evidence type="ECO:0000256" key="3">
    <source>
        <dbReference type="ARBA" id="ARBA00022989"/>
    </source>
</evidence>
<reference evidence="9 10" key="1">
    <citation type="submission" date="2016-07" db="EMBL/GenBank/DDBJ databases">
        <title>Pervasive Adenine N6-methylation of Active Genes in Fungi.</title>
        <authorList>
            <consortium name="DOE Joint Genome Institute"/>
            <person name="Mondo S.J."/>
            <person name="Dannebaum R.O."/>
            <person name="Kuo R.C."/>
            <person name="Labutti K."/>
            <person name="Haridas S."/>
            <person name="Kuo A."/>
            <person name="Salamov A."/>
            <person name="Ahrendt S.R."/>
            <person name="Lipzen A."/>
            <person name="Sullivan W."/>
            <person name="Andreopoulos W.B."/>
            <person name="Clum A."/>
            <person name="Lindquist E."/>
            <person name="Daum C."/>
            <person name="Ramamoorthy G.K."/>
            <person name="Gryganskyi A."/>
            <person name="Culley D."/>
            <person name="Magnuson J.K."/>
            <person name="James T.Y."/>
            <person name="O'Malley M.A."/>
            <person name="Stajich J.E."/>
            <person name="Spatafora J.W."/>
            <person name="Visel A."/>
            <person name="Grigoriev I.V."/>
        </authorList>
    </citation>
    <scope>NUCLEOTIDE SEQUENCE [LARGE SCALE GENOMIC DNA]</scope>
    <source>
        <strain evidence="9 10">NRRL 1336</strain>
    </source>
</reference>
<evidence type="ECO:0000256" key="2">
    <source>
        <dbReference type="ARBA" id="ARBA00022692"/>
    </source>
</evidence>
<evidence type="ECO:0000256" key="4">
    <source>
        <dbReference type="ARBA" id="ARBA00023136"/>
    </source>
</evidence>
<dbReference type="Pfam" id="PF10334">
    <property type="entry name" value="BRE4"/>
    <property type="match status" value="1"/>
</dbReference>
<feature type="transmembrane region" description="Helical" evidence="6">
    <location>
        <begin position="867"/>
        <end position="884"/>
    </location>
</feature>
<dbReference type="GO" id="GO:0016020">
    <property type="term" value="C:membrane"/>
    <property type="evidence" value="ECO:0007669"/>
    <property type="project" value="UniProtKB-SubCell"/>
</dbReference>
<keyword evidence="3 6" id="KW-1133">Transmembrane helix</keyword>
<feature type="transmembrane region" description="Helical" evidence="6">
    <location>
        <begin position="945"/>
        <end position="964"/>
    </location>
</feature>
<feature type="region of interest" description="Disordered" evidence="5">
    <location>
        <begin position="705"/>
        <end position="740"/>
    </location>
</feature>
<keyword evidence="4 6" id="KW-0472">Membrane</keyword>
<feature type="region of interest" description="Disordered" evidence="5">
    <location>
        <begin position="1"/>
        <end position="36"/>
    </location>
</feature>
<evidence type="ECO:0000256" key="6">
    <source>
        <dbReference type="SAM" id="Phobius"/>
    </source>
</evidence>